<dbReference type="InterPro" id="IPR022742">
    <property type="entry name" value="Hydrolase_4"/>
</dbReference>
<dbReference type="Proteomes" id="UP000198748">
    <property type="component" value="Unassembled WGS sequence"/>
</dbReference>
<dbReference type="GO" id="GO:0016787">
    <property type="term" value="F:hydrolase activity"/>
    <property type="evidence" value="ECO:0007669"/>
    <property type="project" value="UniProtKB-KW"/>
</dbReference>
<organism evidence="3 4">
    <name type="scientific">Dyadobacter soli</name>
    <dbReference type="NCBI Taxonomy" id="659014"/>
    <lineage>
        <taxon>Bacteria</taxon>
        <taxon>Pseudomonadati</taxon>
        <taxon>Bacteroidota</taxon>
        <taxon>Cytophagia</taxon>
        <taxon>Cytophagales</taxon>
        <taxon>Spirosomataceae</taxon>
        <taxon>Dyadobacter</taxon>
    </lineage>
</organism>
<dbReference type="STRING" id="659014.SAMN04487996_120124"/>
<dbReference type="AlphaFoldDB" id="A0A1G7VM29"/>
<dbReference type="EMBL" id="FNAN01000020">
    <property type="protein sequence ID" value="SDG60876.1"/>
    <property type="molecule type" value="Genomic_DNA"/>
</dbReference>
<name>A0A1G7VM29_9BACT</name>
<dbReference type="OrthoDB" id="9785076at2"/>
<keyword evidence="1" id="KW-0472">Membrane</keyword>
<dbReference type="Gene3D" id="3.40.50.1820">
    <property type="entry name" value="alpha/beta hydrolase"/>
    <property type="match status" value="1"/>
</dbReference>
<keyword evidence="3" id="KW-0378">Hydrolase</keyword>
<keyword evidence="1" id="KW-0812">Transmembrane</keyword>
<gene>
    <name evidence="3" type="ORF">SAMN04487996_120124</name>
</gene>
<dbReference type="RefSeq" id="WP_090156495.1">
    <property type="nucleotide sequence ID" value="NZ_FNAN01000020.1"/>
</dbReference>
<proteinExistence type="predicted"/>
<evidence type="ECO:0000313" key="4">
    <source>
        <dbReference type="Proteomes" id="UP000198748"/>
    </source>
</evidence>
<feature type="transmembrane region" description="Helical" evidence="1">
    <location>
        <begin position="146"/>
        <end position="164"/>
    </location>
</feature>
<reference evidence="4" key="1">
    <citation type="submission" date="2016-10" db="EMBL/GenBank/DDBJ databases">
        <authorList>
            <person name="Varghese N."/>
            <person name="Submissions S."/>
        </authorList>
    </citation>
    <scope>NUCLEOTIDE SEQUENCE [LARGE SCALE GENOMIC DNA]</scope>
    <source>
        <strain evidence="4">DSM 25329</strain>
    </source>
</reference>
<feature type="domain" description="Serine aminopeptidase S33" evidence="2">
    <location>
        <begin position="24"/>
        <end position="151"/>
    </location>
</feature>
<evidence type="ECO:0000256" key="1">
    <source>
        <dbReference type="SAM" id="Phobius"/>
    </source>
</evidence>
<dbReference type="Pfam" id="PF12146">
    <property type="entry name" value="Hydrolase_4"/>
    <property type="match status" value="1"/>
</dbReference>
<dbReference type="PIRSF" id="PIRSF037442">
    <property type="entry name" value="UCP037442_abhydr"/>
    <property type="match status" value="1"/>
</dbReference>
<accession>A0A1G7VM29</accession>
<keyword evidence="1" id="KW-1133">Transmembrane helix</keyword>
<dbReference type="SUPFAM" id="SSF53474">
    <property type="entry name" value="alpha/beta-Hydrolases"/>
    <property type="match status" value="1"/>
</dbReference>
<keyword evidence="4" id="KW-1185">Reference proteome</keyword>
<evidence type="ECO:0000259" key="2">
    <source>
        <dbReference type="Pfam" id="PF12146"/>
    </source>
</evidence>
<protein>
    <submittedName>
        <fullName evidence="3">Predicted alpha/beta hydrolase</fullName>
    </submittedName>
</protein>
<evidence type="ECO:0000313" key="3">
    <source>
        <dbReference type="EMBL" id="SDG60876.1"/>
    </source>
</evidence>
<dbReference type="InterPro" id="IPR029058">
    <property type="entry name" value="AB_hydrolase_fold"/>
</dbReference>
<dbReference type="InterPro" id="IPR017208">
    <property type="entry name" value="UCP037442_abhydr"/>
</dbReference>
<sequence>MEKLTITASDGYQLSALYASPDRESRGSIVISSATGVKKEFYIHFAGFLIGQGYHVLLFDYRGIGGSAPVDLRTMDAYMHEWGTKDMNAVVDYLVHEKGLKEIIWLGHSVGAQLVGFVDHAEHIAKVVSVNSALGYWRYFPLPWRWLIWALWYFVGPLMVKVYGYGVMSKIGWGENLPRNMLLEWRTWCLNRSYFRESLTELLDAGQFVRFTRPITAVYMSDDFIANDKTVPLMMGFFPNSPHQILKLSVREHTRGKVGHTGIFRKKYREELWPVLLAIIEK</sequence>